<dbReference type="NCBIfam" id="TIGR04183">
    <property type="entry name" value="Por_Secre_tail"/>
    <property type="match status" value="1"/>
</dbReference>
<keyword evidence="1" id="KW-0732">Signal</keyword>
<evidence type="ECO:0000256" key="3">
    <source>
        <dbReference type="ARBA" id="ARBA00023180"/>
    </source>
</evidence>
<evidence type="ECO:0000259" key="5">
    <source>
        <dbReference type="Pfam" id="PF19078"/>
    </source>
</evidence>
<evidence type="ECO:0000256" key="1">
    <source>
        <dbReference type="ARBA" id="ARBA00022729"/>
    </source>
</evidence>
<dbReference type="Gene3D" id="2.130.10.130">
    <property type="entry name" value="Integrin alpha, N-terminal"/>
    <property type="match status" value="5"/>
</dbReference>
<dbReference type="InterPro" id="IPR044048">
    <property type="entry name" value="Big_12"/>
</dbReference>
<evidence type="ECO:0000313" key="6">
    <source>
        <dbReference type="EMBL" id="MEN7548277.1"/>
    </source>
</evidence>
<organism evidence="6 7">
    <name type="scientific">Rapidithrix thailandica</name>
    <dbReference type="NCBI Taxonomy" id="413964"/>
    <lineage>
        <taxon>Bacteria</taxon>
        <taxon>Pseudomonadati</taxon>
        <taxon>Bacteroidota</taxon>
        <taxon>Cytophagia</taxon>
        <taxon>Cytophagales</taxon>
        <taxon>Flammeovirgaceae</taxon>
        <taxon>Rapidithrix</taxon>
    </lineage>
</organism>
<dbReference type="SUPFAM" id="SSF69318">
    <property type="entry name" value="Integrin alpha N-terminal domain"/>
    <property type="match status" value="1"/>
</dbReference>
<feature type="domain" description="Bacterial Ig-like" evidence="5">
    <location>
        <begin position="1040"/>
        <end position="1132"/>
    </location>
</feature>
<reference evidence="6 7" key="1">
    <citation type="submission" date="2024-04" db="EMBL/GenBank/DDBJ databases">
        <title>Novel genus in family Flammeovirgaceae.</title>
        <authorList>
            <person name="Nguyen T.H."/>
            <person name="Vuong T.Q."/>
            <person name="Le H."/>
            <person name="Kim S.-G."/>
        </authorList>
    </citation>
    <scope>NUCLEOTIDE SEQUENCE [LARGE SCALE GENOMIC DNA]</scope>
    <source>
        <strain evidence="6 7">JCM 23209</strain>
    </source>
</reference>
<name>A0AAW9RTP5_9BACT</name>
<dbReference type="InterPro" id="IPR013517">
    <property type="entry name" value="FG-GAP"/>
</dbReference>
<dbReference type="RefSeq" id="WP_346821056.1">
    <property type="nucleotide sequence ID" value="NZ_JBDKWZ010000005.1"/>
</dbReference>
<dbReference type="Pfam" id="PF18962">
    <property type="entry name" value="Por_Secre_tail"/>
    <property type="match status" value="1"/>
</dbReference>
<dbReference type="Pfam" id="PF14312">
    <property type="entry name" value="FG-GAP_2"/>
    <property type="match status" value="12"/>
</dbReference>
<keyword evidence="2" id="KW-0677">Repeat</keyword>
<proteinExistence type="predicted"/>
<dbReference type="InterPro" id="IPR013519">
    <property type="entry name" value="Int_alpha_beta-p"/>
</dbReference>
<feature type="domain" description="Secretion system C-terminal sorting" evidence="4">
    <location>
        <begin position="1153"/>
        <end position="1224"/>
    </location>
</feature>
<dbReference type="AlphaFoldDB" id="A0AAW9RTP5"/>
<evidence type="ECO:0000259" key="4">
    <source>
        <dbReference type="Pfam" id="PF18962"/>
    </source>
</evidence>
<evidence type="ECO:0000313" key="7">
    <source>
        <dbReference type="Proteomes" id="UP001403385"/>
    </source>
</evidence>
<evidence type="ECO:0000256" key="2">
    <source>
        <dbReference type="ARBA" id="ARBA00022737"/>
    </source>
</evidence>
<accession>A0AAW9RTP5</accession>
<dbReference type="Proteomes" id="UP001403385">
    <property type="component" value="Unassembled WGS sequence"/>
</dbReference>
<dbReference type="Pfam" id="PF19078">
    <property type="entry name" value="Big_12"/>
    <property type="match status" value="1"/>
</dbReference>
<gene>
    <name evidence="6" type="ORF">AAG747_10190</name>
</gene>
<keyword evidence="3" id="KW-0325">Glycoprotein</keyword>
<dbReference type="PROSITE" id="PS51470">
    <property type="entry name" value="FG_GAP"/>
    <property type="match status" value="1"/>
</dbReference>
<dbReference type="SMART" id="SM00191">
    <property type="entry name" value="Int_alpha"/>
    <property type="match status" value="9"/>
</dbReference>
<keyword evidence="7" id="KW-1185">Reference proteome</keyword>
<dbReference type="InterPro" id="IPR026444">
    <property type="entry name" value="Secre_tail"/>
</dbReference>
<protein>
    <submittedName>
        <fullName evidence="6">Ig-like domain-containing protein</fullName>
    </submittedName>
</protein>
<sequence>MILSHRTQAQTFEQVATLLPAPHENYSLNPQIGSSIAIEGDLAIVGAIGDDQTGPNNGAAYILQFDGETWQKMAKLTASDVGYAENFGKAVALWGDVAVVTSDNKAYAFEKPSEGWTDMIETAKLSNPGGTYENFGQSVSIFDETVVVGVPQNLQAYVGAGKCYVYSKPSGGWQDTTPVATLTASNGFTGDHFGWSVTMDDEGILVGAPEKEINGYSQSGAVYVFENQSSWTDQTELSQLVPSESGAKAFGYALALSNGTSIIGAPLKQVNGSPSQGAVYVYTRPDSGWAKASETARLTASDGESGDHFGQAVSLNDGLALIGAPFKEMDSGAAYIFEKPENGWTTSTETEKLWASDGNTKDVFGTAIAIHPQTALVCAPHKTVDTNEKQGSVYVFSPNQTDWTSVSETEQLSSLFTPFVNNLDDQFGISVAIDGTTAVVGMGMMDFPIDLDKGQVLVYEYAEEAWELSAVLTATDGRLGDNFGYSVAISNQTIVVGAPNKEDEKGAAYVFVQPSEGWGNMQETAKLTPQQGSANDHFGHAVAIEEKVIVVGAPDKDGNGSDQGLVYLFEKPSGGWVNMNETGQLAASNAADFDRFGMSVSIDDVTVTVGAPYKNIMSPYDATGGAYVFEKPGTGWGASQNETAFLTPTIQEFGSYRFGNSVAVDGTTVVVGAPGKDSRDGYEINAGAAYVYEKPDMGWENMTETAMLTAAGATEDDVFGTSVAIDHDRILIGALNLNPWYGMGQGSFYLFNKPNSGWASTQGGMVYFASNPAQNDLFGYALAIDQDKIIVGTPQKYAPDWESGIAYCFQAQTASVQYVAATNSNGAYKAGDTLTLQVVFDQSVQIENPESPPSLLLETGETDRYAVYTEGSGTSRLTFEYEVMPGDVNQDLDYQSTDALQVTGNTRVVAGGFDANLVLPAPGTSGSLGSEKDLWVDAQAPVFVKVEDEGDGNYRAGERLTLMASLGEAGLNLESDLSSFDTDFGTSVVWDDLGDGSYSISTSALNQGGNMQEGDVRLTLKATDVAGNQTVDSSFVIALDKTLPVVVLRSAVSSPTVDSPIRFSATFSEEVEGLEMEDFEVSNGTVTQLRGERAKYTLEVTPDKAGVVSVSLMEASVTDWVGNTNQSSNKLDIVYQGMVAGKKDKQLASVTKVYPVPAADWLQVEVPWSNGQDSKLMVYDVHGTVFIRENVADKVISLPVSNLKKGVYVLRVSNDYGTAVKRFVKR</sequence>
<comment type="caution">
    <text evidence="6">The sequence shown here is derived from an EMBL/GenBank/DDBJ whole genome shotgun (WGS) entry which is preliminary data.</text>
</comment>
<dbReference type="InterPro" id="IPR028994">
    <property type="entry name" value="Integrin_alpha_N"/>
</dbReference>
<dbReference type="EMBL" id="JBDKWZ010000005">
    <property type="protein sequence ID" value="MEN7548277.1"/>
    <property type="molecule type" value="Genomic_DNA"/>
</dbReference>
<dbReference type="PANTHER" id="PTHR36220">
    <property type="entry name" value="UNNAMED PRODUCT"/>
    <property type="match status" value="1"/>
</dbReference>
<dbReference type="PANTHER" id="PTHR36220:SF1">
    <property type="entry name" value="GAMMA TUBULIN COMPLEX COMPONENT C-TERMINAL DOMAIN-CONTAINING PROTEIN"/>
    <property type="match status" value="1"/>
</dbReference>